<evidence type="ECO:0000256" key="10">
    <source>
        <dbReference type="ARBA" id="ARBA00023136"/>
    </source>
</evidence>
<keyword evidence="7" id="KW-1133">Transmembrane helix</keyword>
<evidence type="ECO:0000256" key="6">
    <source>
        <dbReference type="ARBA" id="ARBA00022927"/>
    </source>
</evidence>
<keyword evidence="10" id="KW-0472">Membrane</keyword>
<dbReference type="AlphaFoldDB" id="A0A077WWG5"/>
<keyword evidence="8" id="KW-0811">Translocation</keyword>
<organism evidence="11">
    <name type="scientific">Lichtheimia ramosa</name>
    <dbReference type="NCBI Taxonomy" id="688394"/>
    <lineage>
        <taxon>Eukaryota</taxon>
        <taxon>Fungi</taxon>
        <taxon>Fungi incertae sedis</taxon>
        <taxon>Mucoromycota</taxon>
        <taxon>Mucoromycotina</taxon>
        <taxon>Mucoromycetes</taxon>
        <taxon>Mucorales</taxon>
        <taxon>Lichtheimiaceae</taxon>
        <taxon>Lichtheimia</taxon>
    </lineage>
</organism>
<evidence type="ECO:0000256" key="4">
    <source>
        <dbReference type="ARBA" id="ARBA00022692"/>
    </source>
</evidence>
<proteinExistence type="inferred from homology"/>
<keyword evidence="9" id="KW-0496">Mitochondrion</keyword>
<evidence type="ECO:0000256" key="2">
    <source>
        <dbReference type="ARBA" id="ARBA00008444"/>
    </source>
</evidence>
<evidence type="ECO:0000313" key="11">
    <source>
        <dbReference type="EMBL" id="CDS11615.1"/>
    </source>
</evidence>
<comment type="subcellular location">
    <subcellularLocation>
        <location evidence="1">Mitochondrion inner membrane</location>
        <topology evidence="1">Multi-pass membrane protein</topology>
    </subcellularLocation>
</comment>
<name>A0A077WWG5_9FUNG</name>
<keyword evidence="5" id="KW-0999">Mitochondrion inner membrane</keyword>
<keyword evidence="4" id="KW-0812">Transmembrane</keyword>
<evidence type="ECO:0000256" key="9">
    <source>
        <dbReference type="ARBA" id="ARBA00023128"/>
    </source>
</evidence>
<dbReference type="OrthoDB" id="2261329at2759"/>
<evidence type="ECO:0000256" key="5">
    <source>
        <dbReference type="ARBA" id="ARBA00022792"/>
    </source>
</evidence>
<dbReference type="GO" id="GO:0030150">
    <property type="term" value="P:protein import into mitochondrial matrix"/>
    <property type="evidence" value="ECO:0007669"/>
    <property type="project" value="TreeGrafter"/>
</dbReference>
<dbReference type="GO" id="GO:0005744">
    <property type="term" value="C:TIM23 mitochondrial import inner membrane translocase complex"/>
    <property type="evidence" value="ECO:0007669"/>
    <property type="project" value="TreeGrafter"/>
</dbReference>
<dbReference type="Pfam" id="PF02466">
    <property type="entry name" value="Tim17"/>
    <property type="match status" value="1"/>
</dbReference>
<dbReference type="PANTHER" id="PTHR10485:SF0">
    <property type="entry name" value="AT05822P-RELATED"/>
    <property type="match status" value="1"/>
</dbReference>
<dbReference type="EMBL" id="LK023346">
    <property type="protein sequence ID" value="CDS11615.1"/>
    <property type="molecule type" value="Genomic_DNA"/>
</dbReference>
<dbReference type="GO" id="GO:0008320">
    <property type="term" value="F:protein transmembrane transporter activity"/>
    <property type="evidence" value="ECO:0007669"/>
    <property type="project" value="TreeGrafter"/>
</dbReference>
<keyword evidence="6" id="KW-0653">Protein transport</keyword>
<dbReference type="PANTHER" id="PTHR10485">
    <property type="entry name" value="MITOCHONDRIAL IMPORT INNER MEMBRANE TRANSLOCASE SUBUNIT TIM-17"/>
    <property type="match status" value="1"/>
</dbReference>
<evidence type="ECO:0008006" key="12">
    <source>
        <dbReference type="Google" id="ProtNLM"/>
    </source>
</evidence>
<evidence type="ECO:0000256" key="1">
    <source>
        <dbReference type="ARBA" id="ARBA00004448"/>
    </source>
</evidence>
<keyword evidence="3" id="KW-0813">Transport</keyword>
<evidence type="ECO:0000256" key="7">
    <source>
        <dbReference type="ARBA" id="ARBA00022989"/>
    </source>
</evidence>
<protein>
    <recommendedName>
        <fullName evidence="12">Mitochondrial import inner membrane translocase subunit TIM22</fullName>
    </recommendedName>
</protein>
<evidence type="ECO:0000256" key="8">
    <source>
        <dbReference type="ARBA" id="ARBA00023010"/>
    </source>
</evidence>
<sequence>MKGAHSSVKGQRLAGALSAASARAPITGGNFATWAALLTTFECGIQGIRQKQDPWNLAISAAITHGVLAARGGIQAVAKASLYGCAIFTLTPIVDIFVMRSVSYHSKPTQPKKLPLQTSIPIIMSQDHDDP</sequence>
<accession>A0A077WWG5</accession>
<gene>
    <name evidence="11" type="ORF">LRAMOSA03878</name>
</gene>
<reference evidence="11" key="1">
    <citation type="journal article" date="2014" name="Genome Announc.">
        <title>De novo whole-genome sequence and genome annotation of Lichtheimia ramosa.</title>
        <authorList>
            <person name="Linde J."/>
            <person name="Schwartze V."/>
            <person name="Binder U."/>
            <person name="Lass-Florl C."/>
            <person name="Voigt K."/>
            <person name="Horn F."/>
        </authorList>
    </citation>
    <scope>NUCLEOTIDE SEQUENCE</scope>
    <source>
        <strain evidence="11">JMRC FSU:6197</strain>
    </source>
</reference>
<comment type="similarity">
    <text evidence="2">Belongs to the Tim17/Tim22/Tim23 family.</text>
</comment>
<evidence type="ECO:0000256" key="3">
    <source>
        <dbReference type="ARBA" id="ARBA00022448"/>
    </source>
</evidence>